<organism evidence="2 3">
    <name type="scientific">Dryococelus australis</name>
    <dbReference type="NCBI Taxonomy" id="614101"/>
    <lineage>
        <taxon>Eukaryota</taxon>
        <taxon>Metazoa</taxon>
        <taxon>Ecdysozoa</taxon>
        <taxon>Arthropoda</taxon>
        <taxon>Hexapoda</taxon>
        <taxon>Insecta</taxon>
        <taxon>Pterygota</taxon>
        <taxon>Neoptera</taxon>
        <taxon>Polyneoptera</taxon>
        <taxon>Phasmatodea</taxon>
        <taxon>Verophasmatodea</taxon>
        <taxon>Anareolatae</taxon>
        <taxon>Phasmatidae</taxon>
        <taxon>Eurycanthinae</taxon>
        <taxon>Dryococelus</taxon>
    </lineage>
</organism>
<protein>
    <submittedName>
        <fullName evidence="2">Uncharacterized protein</fullName>
    </submittedName>
</protein>
<gene>
    <name evidence="2" type="ORF">PR048_000866</name>
</gene>
<accession>A0ABQ9IFS6</accession>
<evidence type="ECO:0000256" key="1">
    <source>
        <dbReference type="SAM" id="MobiDB-lite"/>
    </source>
</evidence>
<dbReference type="Proteomes" id="UP001159363">
    <property type="component" value="Chromosome 1"/>
</dbReference>
<keyword evidence="3" id="KW-1185">Reference proteome</keyword>
<sequence>MNHDSKKEVLTMFLHLAGATVVEWLDCLPPTKANRVQSPARSLTPDDAAGWIVFSGISSFLHPYIPVLLHSHLISLSFTLKTSLLRSTHISLNIHLARQMEVRRCQFWSVQDGEHCHCQVCSKAVVVSHRFVVARPLASHLSILGLIPGGVAPRFSHVRIVPDDAVGYLPFPLFLHSGAATYSSHFTLIGSLDLFVKSHPNLSTLHSNPFFSSAPGLTGNKLSAVALHRRDEFDGGSGIWKGWDEVLGALWRLVVSLPAWAKYGKSGTKPAKLVVYLQIKASPSDENCAGKGQASPGAWRENVLTPGARYGHGCSLAFVQTLLKCRLGARTCQGGGWRAEPCRESSGWPNTWQQGYATSAALSANKHQSLRAWPSAAEDPRTKNADKRVPTSHASLDF</sequence>
<comment type="caution">
    <text evidence="2">The sequence shown here is derived from an EMBL/GenBank/DDBJ whole genome shotgun (WGS) entry which is preliminary data.</text>
</comment>
<evidence type="ECO:0000313" key="3">
    <source>
        <dbReference type="Proteomes" id="UP001159363"/>
    </source>
</evidence>
<reference evidence="2 3" key="1">
    <citation type="submission" date="2023-02" db="EMBL/GenBank/DDBJ databases">
        <title>LHISI_Scaffold_Assembly.</title>
        <authorList>
            <person name="Stuart O.P."/>
            <person name="Cleave R."/>
            <person name="Magrath M.J.L."/>
            <person name="Mikheyev A.S."/>
        </authorList>
    </citation>
    <scope>NUCLEOTIDE SEQUENCE [LARGE SCALE GENOMIC DNA]</scope>
    <source>
        <strain evidence="2">Daus_M_001</strain>
        <tissue evidence="2">Leg muscle</tissue>
    </source>
</reference>
<proteinExistence type="predicted"/>
<feature type="region of interest" description="Disordered" evidence="1">
    <location>
        <begin position="368"/>
        <end position="398"/>
    </location>
</feature>
<evidence type="ECO:0000313" key="2">
    <source>
        <dbReference type="EMBL" id="KAJ8895530.1"/>
    </source>
</evidence>
<dbReference type="EMBL" id="JARBHB010000001">
    <property type="protein sequence ID" value="KAJ8895530.1"/>
    <property type="molecule type" value="Genomic_DNA"/>
</dbReference>
<feature type="compositionally biased region" description="Basic and acidic residues" evidence="1">
    <location>
        <begin position="378"/>
        <end position="389"/>
    </location>
</feature>
<name>A0ABQ9IFS6_9NEOP</name>